<dbReference type="AlphaFoldDB" id="A0A1X1USY5"/>
<accession>A0A1X1USY5</accession>
<dbReference type="InterPro" id="IPR041657">
    <property type="entry name" value="HTH_17"/>
</dbReference>
<protein>
    <submittedName>
        <fullName evidence="2">Excisionase</fullName>
    </submittedName>
</protein>
<dbReference type="STRING" id="1777.AWC07_19275"/>
<feature type="domain" description="Helix-turn-helix" evidence="1">
    <location>
        <begin position="74"/>
        <end position="123"/>
    </location>
</feature>
<proteinExistence type="predicted"/>
<dbReference type="SUPFAM" id="SSF46955">
    <property type="entry name" value="Putative DNA-binding domain"/>
    <property type="match status" value="1"/>
</dbReference>
<dbReference type="Pfam" id="PF12728">
    <property type="entry name" value="HTH_17"/>
    <property type="match status" value="1"/>
</dbReference>
<reference evidence="2 3" key="1">
    <citation type="submission" date="2016-01" db="EMBL/GenBank/DDBJ databases">
        <title>The new phylogeny of the genus Mycobacterium.</title>
        <authorList>
            <person name="Tarcisio F."/>
            <person name="Conor M."/>
            <person name="Antonella G."/>
            <person name="Elisabetta G."/>
            <person name="Giulia F.S."/>
            <person name="Sara T."/>
            <person name="Anna F."/>
            <person name="Clotilde B."/>
            <person name="Roberto B."/>
            <person name="Veronica D.S."/>
            <person name="Fabio R."/>
            <person name="Monica P."/>
            <person name="Olivier J."/>
            <person name="Enrico T."/>
            <person name="Nicola S."/>
        </authorList>
    </citation>
    <scope>NUCLEOTIDE SEQUENCE [LARGE SCALE GENOMIC DNA]</scope>
    <source>
        <strain evidence="2 3">DSM 43505</strain>
    </source>
</reference>
<evidence type="ECO:0000259" key="1">
    <source>
        <dbReference type="Pfam" id="PF12728"/>
    </source>
</evidence>
<sequence>MTAALAVEERTVLPPQEPRDLSPLLEALASTQVSVCGGNGQPIMLPDPVREAFYNVVLALSQGKGISLVPHNQMLTTQQAADLLNVSRPTLVKLLEQGRIPFEKPGRHRKVRLDALLKYQERTRASRRAALRELSKDAVDEVKAILKAQ</sequence>
<dbReference type="EMBL" id="LQOX01000150">
    <property type="protein sequence ID" value="ORV59965.1"/>
    <property type="molecule type" value="Genomic_DNA"/>
</dbReference>
<name>A0A1X1USY5_MYCGS</name>
<dbReference type="NCBIfam" id="TIGR01764">
    <property type="entry name" value="excise"/>
    <property type="match status" value="1"/>
</dbReference>
<keyword evidence="3" id="KW-1185">Reference proteome</keyword>
<dbReference type="GO" id="GO:0003677">
    <property type="term" value="F:DNA binding"/>
    <property type="evidence" value="ECO:0007669"/>
    <property type="project" value="InterPro"/>
</dbReference>
<dbReference type="Proteomes" id="UP000193738">
    <property type="component" value="Unassembled WGS sequence"/>
</dbReference>
<dbReference type="RefSeq" id="WP_036415941.1">
    <property type="nucleotide sequence ID" value="NZ_LQOX01000150.1"/>
</dbReference>
<comment type="caution">
    <text evidence="2">The sequence shown here is derived from an EMBL/GenBank/DDBJ whole genome shotgun (WGS) entry which is preliminary data.</text>
</comment>
<evidence type="ECO:0000313" key="2">
    <source>
        <dbReference type="EMBL" id="ORV59965.1"/>
    </source>
</evidence>
<dbReference type="InterPro" id="IPR009061">
    <property type="entry name" value="DNA-bd_dom_put_sf"/>
</dbReference>
<gene>
    <name evidence="2" type="ORF">AWC07_19275</name>
</gene>
<dbReference type="InterPro" id="IPR010093">
    <property type="entry name" value="SinI_DNA-bd"/>
</dbReference>
<evidence type="ECO:0000313" key="3">
    <source>
        <dbReference type="Proteomes" id="UP000193738"/>
    </source>
</evidence>
<organism evidence="2 3">
    <name type="scientific">Mycobacterium gastri</name>
    <dbReference type="NCBI Taxonomy" id="1777"/>
    <lineage>
        <taxon>Bacteria</taxon>
        <taxon>Bacillati</taxon>
        <taxon>Actinomycetota</taxon>
        <taxon>Actinomycetes</taxon>
        <taxon>Mycobacteriales</taxon>
        <taxon>Mycobacteriaceae</taxon>
        <taxon>Mycobacterium</taxon>
    </lineage>
</organism>